<dbReference type="AlphaFoldDB" id="A0A6A6UY14"/>
<dbReference type="PANTHER" id="PTHR10622:SF10">
    <property type="entry name" value="HET DOMAIN-CONTAINING PROTEIN"/>
    <property type="match status" value="1"/>
</dbReference>
<accession>A0A6A6UY14</accession>
<reference evidence="2" key="1">
    <citation type="journal article" date="2020" name="Stud. Mycol.">
        <title>101 Dothideomycetes genomes: a test case for predicting lifestyles and emergence of pathogens.</title>
        <authorList>
            <person name="Haridas S."/>
            <person name="Albert R."/>
            <person name="Binder M."/>
            <person name="Bloem J."/>
            <person name="Labutti K."/>
            <person name="Salamov A."/>
            <person name="Andreopoulos B."/>
            <person name="Baker S."/>
            <person name="Barry K."/>
            <person name="Bills G."/>
            <person name="Bluhm B."/>
            <person name="Cannon C."/>
            <person name="Castanera R."/>
            <person name="Culley D."/>
            <person name="Daum C."/>
            <person name="Ezra D."/>
            <person name="Gonzalez J."/>
            <person name="Henrissat B."/>
            <person name="Kuo A."/>
            <person name="Liang C."/>
            <person name="Lipzen A."/>
            <person name="Lutzoni F."/>
            <person name="Magnuson J."/>
            <person name="Mondo S."/>
            <person name="Nolan M."/>
            <person name="Ohm R."/>
            <person name="Pangilinan J."/>
            <person name="Park H.-J."/>
            <person name="Ramirez L."/>
            <person name="Alfaro M."/>
            <person name="Sun H."/>
            <person name="Tritt A."/>
            <person name="Yoshinaga Y."/>
            <person name="Zwiers L.-H."/>
            <person name="Turgeon B."/>
            <person name="Goodwin S."/>
            <person name="Spatafora J."/>
            <person name="Crous P."/>
            <person name="Grigoriev I."/>
        </authorList>
    </citation>
    <scope>NUCLEOTIDE SEQUENCE</scope>
    <source>
        <strain evidence="2">CBS 119925</strain>
    </source>
</reference>
<gene>
    <name evidence="2" type="ORF">M011DRAFT_513884</name>
</gene>
<feature type="domain" description="Heterokaryon incompatibility" evidence="1">
    <location>
        <begin position="21"/>
        <end position="116"/>
    </location>
</feature>
<name>A0A6A6UY14_9PLEO</name>
<dbReference type="Pfam" id="PF06985">
    <property type="entry name" value="HET"/>
    <property type="match status" value="1"/>
</dbReference>
<dbReference type="OrthoDB" id="674604at2759"/>
<keyword evidence="3" id="KW-1185">Reference proteome</keyword>
<dbReference type="PANTHER" id="PTHR10622">
    <property type="entry name" value="HET DOMAIN-CONTAINING PROTEIN"/>
    <property type="match status" value="1"/>
</dbReference>
<organism evidence="2 3">
    <name type="scientific">Sporormia fimetaria CBS 119925</name>
    <dbReference type="NCBI Taxonomy" id="1340428"/>
    <lineage>
        <taxon>Eukaryota</taxon>
        <taxon>Fungi</taxon>
        <taxon>Dikarya</taxon>
        <taxon>Ascomycota</taxon>
        <taxon>Pezizomycotina</taxon>
        <taxon>Dothideomycetes</taxon>
        <taxon>Pleosporomycetidae</taxon>
        <taxon>Pleosporales</taxon>
        <taxon>Sporormiaceae</taxon>
        <taxon>Sporormia</taxon>
    </lineage>
</organism>
<protein>
    <submittedName>
        <fullName evidence="2">HET-domain-containing protein</fullName>
    </submittedName>
</protein>
<evidence type="ECO:0000313" key="3">
    <source>
        <dbReference type="Proteomes" id="UP000799440"/>
    </source>
</evidence>
<dbReference type="EMBL" id="MU006621">
    <property type="protein sequence ID" value="KAF2741887.1"/>
    <property type="molecule type" value="Genomic_DNA"/>
</dbReference>
<evidence type="ECO:0000313" key="2">
    <source>
        <dbReference type="EMBL" id="KAF2741887.1"/>
    </source>
</evidence>
<sequence length="210" mass="24268">MRLISTVTLELVTFARDPPAYAILSHTWAHDDVEEVNLQEMLVNPRSPSTLAKPGYKKIEQTCRIAQQLYSLNFCWVDTCCIDKTSSAELSEAINSMYTWYLNSAICFAYLCDMTDDFNTFCTSRWFSRGWTLQELIAPRELLFFDVNWSCRGTKESLKATVEKITGIPPRYLCTWNEDMDEAPVAARMAWAACERRRGKKTWHTRSWGS</sequence>
<dbReference type="Proteomes" id="UP000799440">
    <property type="component" value="Unassembled WGS sequence"/>
</dbReference>
<proteinExistence type="predicted"/>
<evidence type="ECO:0000259" key="1">
    <source>
        <dbReference type="Pfam" id="PF06985"/>
    </source>
</evidence>
<dbReference type="InterPro" id="IPR010730">
    <property type="entry name" value="HET"/>
</dbReference>